<dbReference type="EMBL" id="UFXQ01000001">
    <property type="protein sequence ID" value="STC68670.1"/>
    <property type="molecule type" value="Genomic_DNA"/>
</dbReference>
<keyword evidence="2" id="KW-1185">Reference proteome</keyword>
<dbReference type="AlphaFoldDB" id="A0A376CJM2"/>
<protein>
    <submittedName>
        <fullName evidence="1">Uncharacterized protein</fullName>
    </submittedName>
</protein>
<organism evidence="1 2">
    <name type="scientific">Corynebacterium pilosum</name>
    <dbReference type="NCBI Taxonomy" id="35756"/>
    <lineage>
        <taxon>Bacteria</taxon>
        <taxon>Bacillati</taxon>
        <taxon>Actinomycetota</taxon>
        <taxon>Actinomycetes</taxon>
        <taxon>Mycobacteriales</taxon>
        <taxon>Corynebacteriaceae</taxon>
        <taxon>Corynebacterium</taxon>
    </lineage>
</organism>
<dbReference type="SUPFAM" id="SSF53756">
    <property type="entry name" value="UDP-Glycosyltransferase/glycogen phosphorylase"/>
    <property type="match status" value="1"/>
</dbReference>
<reference evidence="1 2" key="1">
    <citation type="submission" date="2018-06" db="EMBL/GenBank/DDBJ databases">
        <authorList>
            <consortium name="Pathogen Informatics"/>
            <person name="Doyle S."/>
        </authorList>
    </citation>
    <scope>NUCLEOTIDE SEQUENCE [LARGE SCALE GENOMIC DNA]</scope>
    <source>
        <strain evidence="1 2">NCTC11862</strain>
    </source>
</reference>
<dbReference type="Gene3D" id="3.40.50.2000">
    <property type="entry name" value="Glycogen Phosphorylase B"/>
    <property type="match status" value="1"/>
</dbReference>
<gene>
    <name evidence="1" type="ORF">NCTC11862_00432</name>
</gene>
<dbReference type="STRING" id="35756.GCA_001044155_01834"/>
<dbReference type="Proteomes" id="UP000254467">
    <property type="component" value="Unassembled WGS sequence"/>
</dbReference>
<proteinExistence type="predicted"/>
<name>A0A376CJM2_9CORY</name>
<evidence type="ECO:0000313" key="2">
    <source>
        <dbReference type="Proteomes" id="UP000254467"/>
    </source>
</evidence>
<evidence type="ECO:0000313" key="1">
    <source>
        <dbReference type="EMBL" id="STC68670.1"/>
    </source>
</evidence>
<accession>A0A376CJM2</accession>
<sequence>MAEEERYRVLSIPAGHVYTRAIKPDNVTFEPDPDINGAWWPHPALEAQWWDGGAEVDVSHIHFGFEHQNPTKIDRLIRAIHKSGVALVVTVHDIDNPHLADPADQAEHHERIRLLVRGANAVITLTDHARTRIQELVGAPVDVTVIPHPLVVTREEKEAVNAVPTRPGVFLKSLRSNVVKDPAFYVALAQVGTAIYIHDEPATQDFRDALAARGVDVIAHAPMDDDTLYNAVGGCTAVVLPYLRGTHSGWLEMCRDLGVGVAVPDIGCYADQADSPDAIATYPAGDGAAAAQAVRTLADDAPHPYVGDREEQLERIRAAHAAIYKEVVSA</sequence>
<dbReference type="OrthoDB" id="3287135at2"/>